<dbReference type="EMBL" id="QUNO01000020">
    <property type="protein sequence ID" value="REH33078.1"/>
    <property type="molecule type" value="Genomic_DNA"/>
</dbReference>
<reference evidence="1 2" key="1">
    <citation type="submission" date="2018-08" db="EMBL/GenBank/DDBJ databases">
        <title>Genomic Encyclopedia of Archaeal and Bacterial Type Strains, Phase II (KMG-II): from individual species to whole genera.</title>
        <authorList>
            <person name="Goeker M."/>
        </authorList>
    </citation>
    <scope>NUCLEOTIDE SEQUENCE [LARGE SCALE GENOMIC DNA]</scope>
    <source>
        <strain evidence="1 2">DSM 45791</strain>
    </source>
</reference>
<evidence type="ECO:0000313" key="1">
    <source>
        <dbReference type="EMBL" id="REH33078.1"/>
    </source>
</evidence>
<protein>
    <recommendedName>
        <fullName evidence="3">Polysaccharide lyase-like protein</fullName>
    </recommendedName>
</protein>
<sequence>MCDAWTRQHVVKHSHMWHGTGEFPLTAQGDRSRVVTHKTSDVLAHSGLVLPPPDVYPLSYAARKDTLTMPESLPGFSRRTALRGLAVTALAAPLALRPLTSAFAATTLWHPNPATDGLNAFEGIEADRGNKHPDRKYVVVEGGDHYRFNIWADDRDTTGGGDRQRTESKGMVQNGTVLKMHNGETWTIAYEMFMPTTLHGTSKFTHIFQTKTPATNAGPWVTIDLSRSGSKEIIQARAYANPGSPAIASTDLAPLRNKWITVELTLTIGAKGAASAVFRDGVGAGAPVAAQGHLSGVSIPDQGDYVRPKWGIYRSVQSAKTDIIDTYVLFRNYTASKG</sequence>
<dbReference type="AlphaFoldDB" id="A0A3E0GXZ9"/>
<gene>
    <name evidence="1" type="ORF">BCF44_120150</name>
</gene>
<name>A0A3E0GXZ9_9PSEU</name>
<dbReference type="Gene3D" id="2.60.120.200">
    <property type="match status" value="1"/>
</dbReference>
<evidence type="ECO:0000313" key="2">
    <source>
        <dbReference type="Proteomes" id="UP000256269"/>
    </source>
</evidence>
<comment type="caution">
    <text evidence="1">The sequence shown here is derived from an EMBL/GenBank/DDBJ whole genome shotgun (WGS) entry which is preliminary data.</text>
</comment>
<evidence type="ECO:0008006" key="3">
    <source>
        <dbReference type="Google" id="ProtNLM"/>
    </source>
</evidence>
<keyword evidence="2" id="KW-1185">Reference proteome</keyword>
<accession>A0A3E0GXZ9</accession>
<organism evidence="1 2">
    <name type="scientific">Kutzneria buriramensis</name>
    <dbReference type="NCBI Taxonomy" id="1045776"/>
    <lineage>
        <taxon>Bacteria</taxon>
        <taxon>Bacillati</taxon>
        <taxon>Actinomycetota</taxon>
        <taxon>Actinomycetes</taxon>
        <taxon>Pseudonocardiales</taxon>
        <taxon>Pseudonocardiaceae</taxon>
        <taxon>Kutzneria</taxon>
    </lineage>
</organism>
<proteinExistence type="predicted"/>
<dbReference type="Proteomes" id="UP000256269">
    <property type="component" value="Unassembled WGS sequence"/>
</dbReference>